<evidence type="ECO:0000313" key="2">
    <source>
        <dbReference type="Proteomes" id="UP000091926"/>
    </source>
</evidence>
<gene>
    <name evidence="1" type="ORF">BAU07_18960</name>
</gene>
<sequence length="59" mass="6387">MSIAVLVRSVRWAEHPLPIALDLLHCRAGADRMQKGPRAVYAPVVGQTVDVRTDAPPAL</sequence>
<dbReference type="EMBL" id="CP016172">
    <property type="protein sequence ID" value="ANN78921.1"/>
    <property type="molecule type" value="Genomic_DNA"/>
</dbReference>
<reference evidence="1 2" key="1">
    <citation type="submission" date="2016-06" db="EMBL/GenBank/DDBJ databases">
        <title>Complete genome sequences of Bordetella bronchialis and Bordetella flabilis.</title>
        <authorList>
            <person name="LiPuma J.J."/>
            <person name="Spilker T."/>
        </authorList>
    </citation>
    <scope>NUCLEOTIDE SEQUENCE [LARGE SCALE GENOMIC DNA]</scope>
    <source>
        <strain evidence="1 2">AU10664</strain>
    </source>
</reference>
<evidence type="ECO:0000313" key="1">
    <source>
        <dbReference type="EMBL" id="ANN78921.1"/>
    </source>
</evidence>
<dbReference type="Proteomes" id="UP000091926">
    <property type="component" value="Chromosome"/>
</dbReference>
<dbReference type="STRING" id="463014.BAU07_18960"/>
<organism evidence="1 2">
    <name type="scientific">Bordetella flabilis</name>
    <dbReference type="NCBI Taxonomy" id="463014"/>
    <lineage>
        <taxon>Bacteria</taxon>
        <taxon>Pseudomonadati</taxon>
        <taxon>Pseudomonadota</taxon>
        <taxon>Betaproteobacteria</taxon>
        <taxon>Burkholderiales</taxon>
        <taxon>Alcaligenaceae</taxon>
        <taxon>Bordetella</taxon>
    </lineage>
</organism>
<protein>
    <submittedName>
        <fullName evidence="1">Uncharacterized protein</fullName>
    </submittedName>
</protein>
<accession>A0A193GHL0</accession>
<dbReference type="AlphaFoldDB" id="A0A193GHL0"/>
<dbReference type="KEGG" id="bfz:BAU07_18960"/>
<name>A0A193GHL0_9BORD</name>
<proteinExistence type="predicted"/>
<keyword evidence="2" id="KW-1185">Reference proteome</keyword>